<gene>
    <name evidence="1" type="ORF">MAMMFC1_02171</name>
</gene>
<dbReference type="AlphaFoldDB" id="A0A348AK89"/>
<proteinExistence type="predicted"/>
<dbReference type="KEGG" id="mana:MAMMFC1_02171"/>
<dbReference type="RefSeq" id="WP_197723974.1">
    <property type="nucleotide sequence ID" value="NZ_AP018449.1"/>
</dbReference>
<protein>
    <submittedName>
        <fullName evidence="1">Uncharacterized protein</fullName>
    </submittedName>
</protein>
<keyword evidence="2" id="KW-1185">Reference proteome</keyword>
<sequence length="96" mass="10809">MNRGLFGGTKRCRPPVQVYQFTLPQSLNTCYFLMQVLPAVRHGLQEIENTTAKHAITESCLICYLMGMGFDYCTALAIVESWESDEKLLAEGILCE</sequence>
<evidence type="ECO:0000313" key="2">
    <source>
        <dbReference type="Proteomes" id="UP000276437"/>
    </source>
</evidence>
<evidence type="ECO:0000313" key="1">
    <source>
        <dbReference type="EMBL" id="BBB91487.1"/>
    </source>
</evidence>
<accession>A0A348AK89</accession>
<name>A0A348AK89_9FIRM</name>
<reference evidence="1 2" key="1">
    <citation type="journal article" date="2018" name="Int. J. Syst. Evol. Microbiol.">
        <title>Methylomusa anaerophila gen. nov., sp. nov., an anaerobic methanol-utilizing bacterium isolated from a microbial fuel cell.</title>
        <authorList>
            <person name="Amano N."/>
            <person name="Yamamuro A."/>
            <person name="Miyahara M."/>
            <person name="Kouzuma A."/>
            <person name="Abe T."/>
            <person name="Watanabe K."/>
        </authorList>
    </citation>
    <scope>NUCLEOTIDE SEQUENCE [LARGE SCALE GENOMIC DNA]</scope>
    <source>
        <strain evidence="1 2">MMFC1</strain>
    </source>
</reference>
<organism evidence="1 2">
    <name type="scientific">Methylomusa anaerophila</name>
    <dbReference type="NCBI Taxonomy" id="1930071"/>
    <lineage>
        <taxon>Bacteria</taxon>
        <taxon>Bacillati</taxon>
        <taxon>Bacillota</taxon>
        <taxon>Negativicutes</taxon>
        <taxon>Selenomonadales</taxon>
        <taxon>Sporomusaceae</taxon>
        <taxon>Methylomusa</taxon>
    </lineage>
</organism>
<dbReference type="Proteomes" id="UP000276437">
    <property type="component" value="Chromosome"/>
</dbReference>
<dbReference type="EMBL" id="AP018449">
    <property type="protein sequence ID" value="BBB91487.1"/>
    <property type="molecule type" value="Genomic_DNA"/>
</dbReference>